<accession>A0A5W7EMY6</accession>
<sequence>MSKWIVVLLSGSFILAGCDEKPKSVDWYMDHPTELKKVFVDCKASGDDTQNCRNAKSAIFRLKQRDAKIPTFGDLSKDEKPVADLNK</sequence>
<name>A0A5W7EMY6_SALET</name>
<dbReference type="InterPro" id="IPR047937">
    <property type="entry name" value="Eex_IncN-like"/>
</dbReference>
<organism evidence="1">
    <name type="scientific">Salmonella enterica subsp. enterica serovar Chester</name>
    <dbReference type="NCBI Taxonomy" id="149386"/>
    <lineage>
        <taxon>Bacteria</taxon>
        <taxon>Pseudomonadati</taxon>
        <taxon>Pseudomonadota</taxon>
        <taxon>Gammaproteobacteria</taxon>
        <taxon>Enterobacterales</taxon>
        <taxon>Enterobacteriaceae</taxon>
        <taxon>Salmonella</taxon>
    </lineage>
</organism>
<protein>
    <submittedName>
        <fullName evidence="1">Eex protein</fullName>
    </submittedName>
</protein>
<evidence type="ECO:0000313" key="1">
    <source>
        <dbReference type="EMBL" id="EBX7357607.1"/>
    </source>
</evidence>
<reference evidence="1" key="1">
    <citation type="submission" date="2018-07" db="EMBL/GenBank/DDBJ databases">
        <authorList>
            <person name="Ashton P.M."/>
            <person name="Dallman T."/>
            <person name="Nair S."/>
            <person name="De Pinna E."/>
            <person name="Peters T."/>
            <person name="Grant K."/>
        </authorList>
    </citation>
    <scope>NUCLEOTIDE SEQUENCE</scope>
    <source>
        <strain evidence="1">563015</strain>
    </source>
</reference>
<dbReference type="AlphaFoldDB" id="A0A5W7EMY6"/>
<proteinExistence type="predicted"/>
<comment type="caution">
    <text evidence="1">The sequence shown here is derived from an EMBL/GenBank/DDBJ whole genome shotgun (WGS) entry which is preliminary data.</text>
</comment>
<dbReference type="NCBIfam" id="NF033894">
    <property type="entry name" value="Eex_IncN"/>
    <property type="match status" value="1"/>
</dbReference>
<gene>
    <name evidence="1" type="ORF">DS528_22105</name>
</gene>
<dbReference type="EMBL" id="AAHMCG010000029">
    <property type="protein sequence ID" value="EBX7357607.1"/>
    <property type="molecule type" value="Genomic_DNA"/>
</dbReference>
<dbReference type="PROSITE" id="PS51257">
    <property type="entry name" value="PROKAR_LIPOPROTEIN"/>
    <property type="match status" value="1"/>
</dbReference>